<dbReference type="InterPro" id="IPR004681">
    <property type="entry name" value="TRAP_DctM"/>
</dbReference>
<feature type="transmembrane region" description="Helical" evidence="7">
    <location>
        <begin position="214"/>
        <end position="235"/>
    </location>
</feature>
<dbReference type="GO" id="GO:0005886">
    <property type="term" value="C:plasma membrane"/>
    <property type="evidence" value="ECO:0007669"/>
    <property type="project" value="UniProtKB-SubCell"/>
</dbReference>
<dbReference type="PRINTS" id="PR00173">
    <property type="entry name" value="EDTRNSPORT"/>
</dbReference>
<evidence type="ECO:0000256" key="5">
    <source>
        <dbReference type="ARBA" id="ARBA00022989"/>
    </source>
</evidence>
<accession>A0A9Q7A7E0</accession>
<dbReference type="GO" id="GO:0022857">
    <property type="term" value="F:transmembrane transporter activity"/>
    <property type="evidence" value="ECO:0007669"/>
    <property type="project" value="TreeGrafter"/>
</dbReference>
<name>A0A9Q7A7E0_9BACT</name>
<gene>
    <name evidence="9" type="ORF">KAR29_12915</name>
</gene>
<dbReference type="NCBIfam" id="TIGR00786">
    <property type="entry name" value="dctM"/>
    <property type="match status" value="1"/>
</dbReference>
<feature type="transmembrane region" description="Helical" evidence="7">
    <location>
        <begin position="359"/>
        <end position="385"/>
    </location>
</feature>
<feature type="transmembrane region" description="Helical" evidence="7">
    <location>
        <begin position="397"/>
        <end position="422"/>
    </location>
</feature>
<feature type="transmembrane region" description="Helical" evidence="7">
    <location>
        <begin position="78"/>
        <end position="96"/>
    </location>
</feature>
<dbReference type="Pfam" id="PF06808">
    <property type="entry name" value="DctM"/>
    <property type="match status" value="1"/>
</dbReference>
<evidence type="ECO:0000256" key="2">
    <source>
        <dbReference type="ARBA" id="ARBA00022475"/>
    </source>
</evidence>
<feature type="transmembrane region" description="Helical" evidence="7">
    <location>
        <begin position="305"/>
        <end position="327"/>
    </location>
</feature>
<feature type="transmembrane region" description="Helical" evidence="7">
    <location>
        <begin position="135"/>
        <end position="158"/>
    </location>
</feature>
<dbReference type="EMBL" id="CP072943">
    <property type="protein sequence ID" value="QTX32190.1"/>
    <property type="molecule type" value="Genomic_DNA"/>
</dbReference>
<evidence type="ECO:0000313" key="9">
    <source>
        <dbReference type="EMBL" id="QTX32190.1"/>
    </source>
</evidence>
<protein>
    <submittedName>
        <fullName evidence="9">TRAP transporter large permease</fullName>
    </submittedName>
</protein>
<keyword evidence="2" id="KW-1003">Cell membrane</keyword>
<evidence type="ECO:0000259" key="8">
    <source>
        <dbReference type="Pfam" id="PF06808"/>
    </source>
</evidence>
<keyword evidence="6 7" id="KW-0472">Membrane</keyword>
<evidence type="ECO:0000256" key="6">
    <source>
        <dbReference type="ARBA" id="ARBA00023136"/>
    </source>
</evidence>
<proteinExistence type="predicted"/>
<feature type="transmembrane region" description="Helical" evidence="7">
    <location>
        <begin position="7"/>
        <end position="34"/>
    </location>
</feature>
<dbReference type="AlphaFoldDB" id="A0A9Q7A7E0"/>
<feature type="transmembrane region" description="Helical" evidence="7">
    <location>
        <begin position="241"/>
        <end position="257"/>
    </location>
</feature>
<feature type="transmembrane region" description="Helical" evidence="7">
    <location>
        <begin position="170"/>
        <end position="193"/>
    </location>
</feature>
<evidence type="ECO:0000256" key="7">
    <source>
        <dbReference type="SAM" id="Phobius"/>
    </source>
</evidence>
<dbReference type="KEGG" id="aram:KAR29_12915"/>
<dbReference type="PANTHER" id="PTHR33362">
    <property type="entry name" value="SIALIC ACID TRAP TRANSPORTER PERMEASE PROTEIN SIAT-RELATED"/>
    <property type="match status" value="1"/>
</dbReference>
<feature type="domain" description="TRAP C4-dicarboxylate transport system permease DctM subunit" evidence="8">
    <location>
        <begin position="7"/>
        <end position="416"/>
    </location>
</feature>
<keyword evidence="4 7" id="KW-0812">Transmembrane</keyword>
<feature type="transmembrane region" description="Helical" evidence="7">
    <location>
        <begin position="102"/>
        <end position="123"/>
    </location>
</feature>
<reference evidence="10" key="1">
    <citation type="submission" date="2021-04" db="EMBL/GenBank/DDBJ databases">
        <title>A novel Synergistetes isolate from a pyrite-forming mixed culture.</title>
        <authorList>
            <person name="Bunk B."/>
            <person name="Sproer C."/>
            <person name="Spring S."/>
            <person name="Pester M."/>
        </authorList>
    </citation>
    <scope>NUCLEOTIDE SEQUENCE [LARGE SCALE GENOMIC DNA]</scope>
    <source>
        <strain evidence="10">J.5.4.2-T.3.5.2</strain>
    </source>
</reference>
<feature type="transmembrane region" description="Helical" evidence="7">
    <location>
        <begin position="273"/>
        <end position="293"/>
    </location>
</feature>
<organism evidence="9 10">
    <name type="scientific">Aminithiophilus ramosus</name>
    <dbReference type="NCBI Taxonomy" id="3029084"/>
    <lineage>
        <taxon>Bacteria</taxon>
        <taxon>Thermotogati</taxon>
        <taxon>Synergistota</taxon>
        <taxon>Synergistia</taxon>
        <taxon>Synergistales</taxon>
        <taxon>Aminithiophilaceae</taxon>
        <taxon>Aminithiophilus</taxon>
    </lineage>
</organism>
<dbReference type="PANTHER" id="PTHR33362:SF3">
    <property type="entry name" value="SIALIC ACID TRAP TRANSPORTER PERMEASE PROTEIN SIAT"/>
    <property type="match status" value="1"/>
</dbReference>
<dbReference type="RefSeq" id="WP_274373405.1">
    <property type="nucleotide sequence ID" value="NZ_CP072943.1"/>
</dbReference>
<sequence>MEALILFGLLIILIALSIPIGITLGIATAISLALTTRIPLVIVAQKSFSALDSFPLLAIPFFILAGALMSYGGISKRLVALADALVGFIVGGLAMVTVLACMFFAAISGSGPATVSAIGSFMIPAMRERGYHGSFAAAVTAASGTIGVIIPPSIPFVIYAVVSGTSVGELFIAGIVPGILIGLSLMAVCFLVARKRHYLSSAERPSLAKVVRAFREAIWALIVPFIILGGIYGGVFTPTEAAVVAVVYSVLIGRFVYRELDFRTLYEALKDSVLVNGATSFMIGLSMAFAAYLSMAQIPAKMGAWLMGISSSPVVTLLIINAFLLIIGCFVDNIAAVIILTPILLPVVTQLGIDPVQFGLIITVNLAVGFITPPYGINLFVASAISDESIEGISRDIVPFVLAMVACLLLLTFVPATSMGLVELFRRG</sequence>
<evidence type="ECO:0000256" key="3">
    <source>
        <dbReference type="ARBA" id="ARBA00022519"/>
    </source>
</evidence>
<keyword evidence="5 7" id="KW-1133">Transmembrane helix</keyword>
<dbReference type="InterPro" id="IPR010656">
    <property type="entry name" value="DctM"/>
</dbReference>
<dbReference type="PIRSF" id="PIRSF006066">
    <property type="entry name" value="HI0050"/>
    <property type="match status" value="1"/>
</dbReference>
<dbReference type="Proteomes" id="UP000671879">
    <property type="component" value="Chromosome"/>
</dbReference>
<evidence type="ECO:0000256" key="4">
    <source>
        <dbReference type="ARBA" id="ARBA00022692"/>
    </source>
</evidence>
<feature type="transmembrane region" description="Helical" evidence="7">
    <location>
        <begin position="334"/>
        <end position="353"/>
    </location>
</feature>
<feature type="transmembrane region" description="Helical" evidence="7">
    <location>
        <begin position="54"/>
        <end position="71"/>
    </location>
</feature>
<evidence type="ECO:0000256" key="1">
    <source>
        <dbReference type="ARBA" id="ARBA00004429"/>
    </source>
</evidence>
<keyword evidence="3" id="KW-0997">Cell inner membrane</keyword>
<evidence type="ECO:0000313" key="10">
    <source>
        <dbReference type="Proteomes" id="UP000671879"/>
    </source>
</evidence>
<comment type="subcellular location">
    <subcellularLocation>
        <location evidence="1">Cell inner membrane</location>
        <topology evidence="1">Multi-pass membrane protein</topology>
    </subcellularLocation>
</comment>
<keyword evidence="10" id="KW-1185">Reference proteome</keyword>